<reference evidence="1" key="1">
    <citation type="submission" date="2023-10" db="EMBL/GenBank/DDBJ databases">
        <authorList>
            <person name="Chen Y."/>
            <person name="Shah S."/>
            <person name="Dougan E. K."/>
            <person name="Thang M."/>
            <person name="Chan C."/>
        </authorList>
    </citation>
    <scope>NUCLEOTIDE SEQUENCE [LARGE SCALE GENOMIC DNA]</scope>
</reference>
<dbReference type="PANTHER" id="PTHR11439">
    <property type="entry name" value="GAG-POL-RELATED RETROTRANSPOSON"/>
    <property type="match status" value="1"/>
</dbReference>
<name>A0ABN9W1Q5_9DINO</name>
<sequence length="396" mass="44030">MCGRLNKSLYGTRDAACNWEAKYTSVMHAGGFTSGIWNPCIFTHRTRDLRCYVHGYDFIAVGSNVDLQWFSSYMKSEFDIKDRGTLGDAQNHVQEIRCLNRLIRWCVSSETGRPYIEYEPDNRHAEIVVSQLGLNRTHGSAKQITTPGVKQSGFNDSEKLDPQMSSLFRSVSMRINSLAMDRAELQFAGKEAARGMANPTAADLEKIKRIGRYLKHCPRSCQQFHMQPPPSFCDVYVDSDHAGCLGTRKSTNGGVQFHGRHCIRSYSSTQTVLALSSGESEFYSIVKGISTCLGFKAMAKDFGVDLQCRLFTDSSSAKAIATRRGVGKIRHLHTQSLWVQQKVLERETTVHKVPGTENPSDVGTKHLDQASMWKCLGKIGQIALAGQSQLSLKAAS</sequence>
<dbReference type="Proteomes" id="UP001189429">
    <property type="component" value="Unassembled WGS sequence"/>
</dbReference>
<keyword evidence="2" id="KW-1185">Reference proteome</keyword>
<accession>A0ABN9W1Q5</accession>
<protein>
    <recommendedName>
        <fullName evidence="3">RNA-directed RNA polymerase</fullName>
    </recommendedName>
</protein>
<evidence type="ECO:0000313" key="2">
    <source>
        <dbReference type="Proteomes" id="UP001189429"/>
    </source>
</evidence>
<evidence type="ECO:0000313" key="1">
    <source>
        <dbReference type="EMBL" id="CAK0879939.1"/>
    </source>
</evidence>
<comment type="caution">
    <text evidence="1">The sequence shown here is derived from an EMBL/GenBank/DDBJ whole genome shotgun (WGS) entry which is preliminary data.</text>
</comment>
<dbReference type="CDD" id="cd09272">
    <property type="entry name" value="RNase_HI_RT_Ty1"/>
    <property type="match status" value="1"/>
</dbReference>
<dbReference type="EMBL" id="CAUYUJ010018019">
    <property type="protein sequence ID" value="CAK0879939.1"/>
    <property type="molecule type" value="Genomic_DNA"/>
</dbReference>
<evidence type="ECO:0008006" key="3">
    <source>
        <dbReference type="Google" id="ProtNLM"/>
    </source>
</evidence>
<proteinExistence type="predicted"/>
<organism evidence="1 2">
    <name type="scientific">Prorocentrum cordatum</name>
    <dbReference type="NCBI Taxonomy" id="2364126"/>
    <lineage>
        <taxon>Eukaryota</taxon>
        <taxon>Sar</taxon>
        <taxon>Alveolata</taxon>
        <taxon>Dinophyceae</taxon>
        <taxon>Prorocentrales</taxon>
        <taxon>Prorocentraceae</taxon>
        <taxon>Prorocentrum</taxon>
    </lineage>
</organism>
<gene>
    <name evidence="1" type="ORF">PCOR1329_LOCUS63230</name>
</gene>
<dbReference type="PANTHER" id="PTHR11439:SF509">
    <property type="entry name" value="RNA-DIRECTED DNA POLYMERASE"/>
    <property type="match status" value="1"/>
</dbReference>